<dbReference type="NCBIfam" id="TIGR01549">
    <property type="entry name" value="HAD-SF-IA-v1"/>
    <property type="match status" value="1"/>
</dbReference>
<dbReference type="InterPro" id="IPR036412">
    <property type="entry name" value="HAD-like_sf"/>
</dbReference>
<reference evidence="1 2" key="1">
    <citation type="submission" date="2019-03" db="EMBL/GenBank/DDBJ databases">
        <title>Dyadobacter AR-3-6 sp. nov., isolated from arctic soil.</title>
        <authorList>
            <person name="Chaudhary D.K."/>
        </authorList>
    </citation>
    <scope>NUCLEOTIDE SEQUENCE [LARGE SCALE GENOMIC DNA]</scope>
    <source>
        <strain evidence="1 2">AR-3-6</strain>
    </source>
</reference>
<proteinExistence type="predicted"/>
<keyword evidence="1" id="KW-0378">Hydrolase</keyword>
<gene>
    <name evidence="1" type="ORF">E0F88_31505</name>
</gene>
<evidence type="ECO:0000313" key="1">
    <source>
        <dbReference type="EMBL" id="TDE09044.1"/>
    </source>
</evidence>
<keyword evidence="2" id="KW-1185">Reference proteome</keyword>
<dbReference type="InterPro" id="IPR023214">
    <property type="entry name" value="HAD_sf"/>
</dbReference>
<dbReference type="GO" id="GO:0006281">
    <property type="term" value="P:DNA repair"/>
    <property type="evidence" value="ECO:0007669"/>
    <property type="project" value="TreeGrafter"/>
</dbReference>
<dbReference type="AlphaFoldDB" id="A0A4R5DBU2"/>
<dbReference type="InterPro" id="IPR050155">
    <property type="entry name" value="HAD-like_hydrolase_sf"/>
</dbReference>
<dbReference type="SFLD" id="SFLDS00003">
    <property type="entry name" value="Haloacid_Dehalogenase"/>
    <property type="match status" value="1"/>
</dbReference>
<dbReference type="InterPro" id="IPR006439">
    <property type="entry name" value="HAD-SF_hydro_IA"/>
</dbReference>
<sequence length="228" mass="25101">MIVFDMAGTTVNENNVVYKTLCSAINQAGFNFSLEQVLQVGAGKEKLEAIRSVLRISEIDDEALAGRIFSKFLVLLSDAYENLDVAQQDNATLLFRVLKENGMLIVLNTGYNRITAESLVQKVGWKLGVDYDLLVTASDVSKNRPQPDMILLAMQHFGIEDPLEVIKVGDSTVDIMEGQNAGCKINIGITTGAHTREQLTSANPEFIVDDLLDLLPIVEMQNQQPETV</sequence>
<protein>
    <submittedName>
        <fullName evidence="1">HAD family hydrolase</fullName>
    </submittedName>
</protein>
<dbReference type="Pfam" id="PF00702">
    <property type="entry name" value="Hydrolase"/>
    <property type="match status" value="1"/>
</dbReference>
<name>A0A4R5DBU2_9BACT</name>
<dbReference type="SFLD" id="SFLDG01129">
    <property type="entry name" value="C1.5:_HAD__Beta-PGM__Phosphata"/>
    <property type="match status" value="1"/>
</dbReference>
<accession>A0A4R5DBU2</accession>
<organism evidence="1 2">
    <name type="scientific">Dyadobacter psychrotolerans</name>
    <dbReference type="NCBI Taxonomy" id="2541721"/>
    <lineage>
        <taxon>Bacteria</taxon>
        <taxon>Pseudomonadati</taxon>
        <taxon>Bacteroidota</taxon>
        <taxon>Cytophagia</taxon>
        <taxon>Cytophagales</taxon>
        <taxon>Spirosomataceae</taxon>
        <taxon>Dyadobacter</taxon>
    </lineage>
</organism>
<dbReference type="EMBL" id="SMFL01000022">
    <property type="protein sequence ID" value="TDE09044.1"/>
    <property type="molecule type" value="Genomic_DNA"/>
</dbReference>
<dbReference type="GO" id="GO:0005829">
    <property type="term" value="C:cytosol"/>
    <property type="evidence" value="ECO:0007669"/>
    <property type="project" value="TreeGrafter"/>
</dbReference>
<evidence type="ECO:0000313" key="2">
    <source>
        <dbReference type="Proteomes" id="UP000294850"/>
    </source>
</evidence>
<dbReference type="OrthoDB" id="5504491at2"/>
<dbReference type="GO" id="GO:0008967">
    <property type="term" value="F:phosphoglycolate phosphatase activity"/>
    <property type="evidence" value="ECO:0007669"/>
    <property type="project" value="TreeGrafter"/>
</dbReference>
<dbReference type="PANTHER" id="PTHR43434">
    <property type="entry name" value="PHOSPHOGLYCOLATE PHOSPHATASE"/>
    <property type="match status" value="1"/>
</dbReference>
<dbReference type="Gene3D" id="3.40.50.1000">
    <property type="entry name" value="HAD superfamily/HAD-like"/>
    <property type="match status" value="1"/>
</dbReference>
<dbReference type="Proteomes" id="UP000294850">
    <property type="component" value="Unassembled WGS sequence"/>
</dbReference>
<dbReference type="PANTHER" id="PTHR43434:SF19">
    <property type="entry name" value="PHOSPHONOACETALDEHYDE HYDROLASE"/>
    <property type="match status" value="1"/>
</dbReference>
<dbReference type="SUPFAM" id="SSF56784">
    <property type="entry name" value="HAD-like"/>
    <property type="match status" value="1"/>
</dbReference>
<comment type="caution">
    <text evidence="1">The sequence shown here is derived from an EMBL/GenBank/DDBJ whole genome shotgun (WGS) entry which is preliminary data.</text>
</comment>